<dbReference type="Gene3D" id="3.40.50.300">
    <property type="entry name" value="P-loop containing nucleotide triphosphate hydrolases"/>
    <property type="match status" value="1"/>
</dbReference>
<dbReference type="Proteomes" id="UP000199542">
    <property type="component" value="Unassembled WGS sequence"/>
</dbReference>
<dbReference type="Pfam" id="PF00158">
    <property type="entry name" value="Sigma54_activat"/>
    <property type="match status" value="1"/>
</dbReference>
<protein>
    <submittedName>
        <fullName evidence="4">Sigma-54 interaction domain-containing protein</fullName>
    </submittedName>
</protein>
<dbReference type="GO" id="GO:0005524">
    <property type="term" value="F:ATP binding"/>
    <property type="evidence" value="ECO:0007669"/>
    <property type="project" value="UniProtKB-KW"/>
</dbReference>
<dbReference type="EMBL" id="FMTM01000018">
    <property type="protein sequence ID" value="SCW88882.1"/>
    <property type="molecule type" value="Genomic_DNA"/>
</dbReference>
<keyword evidence="2" id="KW-0067">ATP-binding</keyword>
<dbReference type="InterPro" id="IPR027417">
    <property type="entry name" value="P-loop_NTPase"/>
</dbReference>
<feature type="domain" description="Sigma-54 factor interaction" evidence="3">
    <location>
        <begin position="1"/>
        <end position="100"/>
    </location>
</feature>
<evidence type="ECO:0000259" key="3">
    <source>
        <dbReference type="PROSITE" id="PS50045"/>
    </source>
</evidence>
<dbReference type="PANTHER" id="PTHR32071">
    <property type="entry name" value="TRANSCRIPTIONAL REGULATORY PROTEIN"/>
    <property type="match status" value="1"/>
</dbReference>
<reference evidence="4 5" key="1">
    <citation type="submission" date="2016-10" db="EMBL/GenBank/DDBJ databases">
        <authorList>
            <person name="de Groot N.N."/>
        </authorList>
    </citation>
    <scope>NUCLEOTIDE SEQUENCE [LARGE SCALE GENOMIC DNA]</scope>
    <source>
        <strain evidence="4 5">CGMCC 1.3401</strain>
    </source>
</reference>
<dbReference type="SUPFAM" id="SSF52540">
    <property type="entry name" value="P-loop containing nucleoside triphosphate hydrolases"/>
    <property type="match status" value="1"/>
</dbReference>
<evidence type="ECO:0000256" key="2">
    <source>
        <dbReference type="ARBA" id="ARBA00022840"/>
    </source>
</evidence>
<accession>A0A1G4U5F1</accession>
<gene>
    <name evidence="4" type="ORF">SAMN02927900_06157</name>
</gene>
<evidence type="ECO:0000313" key="4">
    <source>
        <dbReference type="EMBL" id="SCW88882.1"/>
    </source>
</evidence>
<organism evidence="4 5">
    <name type="scientific">Rhizobium mongolense subsp. loessense</name>
    <dbReference type="NCBI Taxonomy" id="158890"/>
    <lineage>
        <taxon>Bacteria</taxon>
        <taxon>Pseudomonadati</taxon>
        <taxon>Pseudomonadota</taxon>
        <taxon>Alphaproteobacteria</taxon>
        <taxon>Hyphomicrobiales</taxon>
        <taxon>Rhizobiaceae</taxon>
        <taxon>Rhizobium/Agrobacterium group</taxon>
        <taxon>Rhizobium</taxon>
    </lineage>
</organism>
<dbReference type="InterPro" id="IPR002078">
    <property type="entry name" value="Sigma_54_int"/>
</dbReference>
<dbReference type="PROSITE" id="PS50045">
    <property type="entry name" value="SIGMA54_INTERACT_4"/>
    <property type="match status" value="1"/>
</dbReference>
<dbReference type="GO" id="GO:0006355">
    <property type="term" value="P:regulation of DNA-templated transcription"/>
    <property type="evidence" value="ECO:0007669"/>
    <property type="project" value="InterPro"/>
</dbReference>
<dbReference type="RefSeq" id="WP_407691821.1">
    <property type="nucleotide sequence ID" value="NZ_FMTM01000018.1"/>
</dbReference>
<evidence type="ECO:0000313" key="5">
    <source>
        <dbReference type="Proteomes" id="UP000199542"/>
    </source>
</evidence>
<keyword evidence="1" id="KW-0547">Nucleotide-binding</keyword>
<name>A0A1G4U5F1_9HYPH</name>
<evidence type="ECO:0000256" key="1">
    <source>
        <dbReference type="ARBA" id="ARBA00022741"/>
    </source>
</evidence>
<proteinExistence type="predicted"/>
<sequence>MRAEGAPGLARMADRATLFLDEVADIPLAAQTSLLRFLDTMEIRAVGGQKMQKVDIQIVSATNRDLEDMVAQRQFRADLYYRLNAFAIRLPALRARSDLPVSSAI</sequence>
<dbReference type="AlphaFoldDB" id="A0A1G4U5F1"/>
<dbReference type="PANTHER" id="PTHR32071:SF77">
    <property type="entry name" value="TRANSCRIPTIONAL REGULATORY PROTEIN"/>
    <property type="match status" value="1"/>
</dbReference>